<evidence type="ECO:0000259" key="8">
    <source>
        <dbReference type="SMART" id="SM00900"/>
    </source>
</evidence>
<dbReference type="NCBIfam" id="TIGR01947">
    <property type="entry name" value="rnfG"/>
    <property type="match status" value="1"/>
</dbReference>
<evidence type="ECO:0000313" key="10">
    <source>
        <dbReference type="Proteomes" id="UP001163255"/>
    </source>
</evidence>
<dbReference type="EMBL" id="CP103300">
    <property type="protein sequence ID" value="UYM17267.1"/>
    <property type="molecule type" value="Genomic_DNA"/>
</dbReference>
<evidence type="ECO:0000313" key="9">
    <source>
        <dbReference type="EMBL" id="UYM17267.1"/>
    </source>
</evidence>
<dbReference type="Proteomes" id="UP001163255">
    <property type="component" value="Chromosome"/>
</dbReference>
<evidence type="ECO:0000256" key="4">
    <source>
        <dbReference type="ARBA" id="ARBA00022643"/>
    </source>
</evidence>
<dbReference type="HAMAP" id="MF_00479">
    <property type="entry name" value="RsxG_RnfG"/>
    <property type="match status" value="1"/>
</dbReference>
<organism evidence="9 10">
    <name type="scientific">Endozoicomonas euniceicola</name>
    <dbReference type="NCBI Taxonomy" id="1234143"/>
    <lineage>
        <taxon>Bacteria</taxon>
        <taxon>Pseudomonadati</taxon>
        <taxon>Pseudomonadota</taxon>
        <taxon>Gammaproteobacteria</taxon>
        <taxon>Oceanospirillales</taxon>
        <taxon>Endozoicomonadaceae</taxon>
        <taxon>Endozoicomonas</taxon>
    </lineage>
</organism>
<evidence type="ECO:0000256" key="3">
    <source>
        <dbReference type="ARBA" id="ARBA00022630"/>
    </source>
</evidence>
<comment type="similarity">
    <text evidence="6">Belongs to the RnfG family.</text>
</comment>
<gene>
    <name evidence="9" type="primary">rsxG</name>
    <name evidence="6" type="synonym">rnfG</name>
    <name evidence="9" type="ORF">NX720_04915</name>
</gene>
<protein>
    <recommendedName>
        <fullName evidence="6">Ion-translocating oxidoreductase complex subunit G</fullName>
        <ecNumber evidence="6">7.-.-.-</ecNumber>
    </recommendedName>
    <alternativeName>
        <fullName evidence="6">Rnf electron transport complex subunit G</fullName>
    </alternativeName>
</protein>
<evidence type="ECO:0000256" key="6">
    <source>
        <dbReference type="HAMAP-Rule" id="MF_00479"/>
    </source>
</evidence>
<reference evidence="9" key="1">
    <citation type="submission" date="2022-10" db="EMBL/GenBank/DDBJ databases">
        <title>Completed Genome Sequence of two octocoral isolated bacterium, Endozoicomonas euniceicola EF212T and Endozoicomonas gorgoniicola PS125T.</title>
        <authorList>
            <person name="Chiou Y.-J."/>
            <person name="Chen Y.-H."/>
        </authorList>
    </citation>
    <scope>NUCLEOTIDE SEQUENCE</scope>
    <source>
        <strain evidence="9">EF212</strain>
    </source>
</reference>
<proteinExistence type="inferred from homology"/>
<keyword evidence="1 6" id="KW-0813">Transport</keyword>
<name>A0ABY6GXH3_9GAMM</name>
<keyword evidence="4 6" id="KW-0288">FMN</keyword>
<keyword evidence="6" id="KW-1003">Cell membrane</keyword>
<evidence type="ECO:0000256" key="7">
    <source>
        <dbReference type="SAM" id="Phobius"/>
    </source>
</evidence>
<sequence>MVMSETTPTEQTTAKQTLVKSIARNSLGLGLFAVLTVGLISSTYVLTEGRIASQVRAFEARALMEILPLHTHDNSLLDTRISLPPEPLLANTTEKDGYVAFRGNQPVAVILPATAPDGYSGRIELLVGIYADGTLAGVRAVKHKETPGLGDKINTNVTDWILGFNRKSLNNPKPSHWAVRKDGGNFDQFTGATVTPRAVVASVYRTLNYFAEHKDALFKQGFQAMHNSQDARKEQKNG</sequence>
<evidence type="ECO:0000256" key="2">
    <source>
        <dbReference type="ARBA" id="ARBA00022553"/>
    </source>
</evidence>
<keyword evidence="6 7" id="KW-1133">Transmembrane helix</keyword>
<feature type="transmembrane region" description="Helical" evidence="7">
    <location>
        <begin position="27"/>
        <end position="46"/>
    </location>
</feature>
<accession>A0ABY6GXH3</accession>
<keyword evidence="6 7" id="KW-0472">Membrane</keyword>
<dbReference type="EC" id="7.-.-.-" evidence="6"/>
<dbReference type="SMART" id="SM00900">
    <property type="entry name" value="FMN_bind"/>
    <property type="match status" value="1"/>
</dbReference>
<dbReference type="NCBIfam" id="NF002519">
    <property type="entry name" value="PRK01908.1"/>
    <property type="match status" value="1"/>
</dbReference>
<keyword evidence="6" id="KW-0997">Cell inner membrane</keyword>
<evidence type="ECO:0000256" key="1">
    <source>
        <dbReference type="ARBA" id="ARBA00022448"/>
    </source>
</evidence>
<feature type="domain" description="FMN-binding" evidence="8">
    <location>
        <begin position="118"/>
        <end position="210"/>
    </location>
</feature>
<keyword evidence="2 6" id="KW-0597">Phosphoprotein</keyword>
<keyword evidence="6" id="KW-1278">Translocase</keyword>
<keyword evidence="6 7" id="KW-0812">Transmembrane</keyword>
<feature type="modified residue" description="FMN phosphoryl threonine" evidence="6">
    <location>
        <position position="193"/>
    </location>
</feature>
<comment type="subunit">
    <text evidence="6">The complex is composed of six subunits: RnfA, RnfB, RnfC, RnfD, RnfE and RnfG.</text>
</comment>
<dbReference type="InterPro" id="IPR010209">
    <property type="entry name" value="Ion_transpt_RnfG/RsxG"/>
</dbReference>
<dbReference type="Pfam" id="PF04205">
    <property type="entry name" value="FMN_bind"/>
    <property type="match status" value="1"/>
</dbReference>
<comment type="subcellular location">
    <subcellularLocation>
        <location evidence="6">Cell inner membrane</location>
        <topology evidence="6">Single-pass membrane protein</topology>
    </subcellularLocation>
</comment>
<dbReference type="PANTHER" id="PTHR36118:SF1">
    <property type="entry name" value="ION-TRANSLOCATING OXIDOREDUCTASE COMPLEX SUBUNIT G"/>
    <property type="match status" value="1"/>
</dbReference>
<comment type="cofactor">
    <cofactor evidence="6">
        <name>FMN</name>
        <dbReference type="ChEBI" id="CHEBI:58210"/>
    </cofactor>
</comment>
<evidence type="ECO:0000256" key="5">
    <source>
        <dbReference type="ARBA" id="ARBA00022982"/>
    </source>
</evidence>
<dbReference type="PANTHER" id="PTHR36118">
    <property type="entry name" value="ION-TRANSLOCATING OXIDOREDUCTASE COMPLEX SUBUNIT G"/>
    <property type="match status" value="1"/>
</dbReference>
<keyword evidence="3 6" id="KW-0285">Flavoprotein</keyword>
<dbReference type="PIRSF" id="PIRSF006091">
    <property type="entry name" value="E_trnsport_RnfG"/>
    <property type="match status" value="1"/>
</dbReference>
<comment type="function">
    <text evidence="6">Part of a membrane-bound complex that couples electron transfer with translocation of ions across the membrane.</text>
</comment>
<dbReference type="InterPro" id="IPR007329">
    <property type="entry name" value="FMN-bd"/>
</dbReference>
<keyword evidence="5 6" id="KW-0249">Electron transport</keyword>
<dbReference type="RefSeq" id="WP_262599781.1">
    <property type="nucleotide sequence ID" value="NZ_CP103300.1"/>
</dbReference>
<keyword evidence="10" id="KW-1185">Reference proteome</keyword>